<dbReference type="Pfam" id="PF08666">
    <property type="entry name" value="SAF"/>
    <property type="match status" value="1"/>
</dbReference>
<sequence>MASNWRITEDKRLGSNCPCFIIAEIGQNHQGDMNIAKTLIKCAMESGADCVKFQKSCLYEKFTKQALEAPYKNKNSWGQTYGDHKKHLEFSEDQYLILQKYAEEMGILFTASAMDPISLDFLLSLSVPFIKIGSGDADNILLIEKAAATQVPLIISTGMQTMESVENIYNLVKKFHSQFALLHCISAYPTPSTEANINVITKFRERFSDIVIGYSGHEENYNITLAAVALGAKIVERHITLDNSWKGNDHKCSLTPNNFKNMVDSIREIEGALGNGIKQIQPCEIDCYNKLGKCVVAAKFLPKGHTLKSTDIKVKVARLKGITPSNIYKVLKKKLKHNLDEDQVINAEDLET</sequence>
<dbReference type="PROSITE" id="PS50844">
    <property type="entry name" value="AFP_LIKE"/>
    <property type="match status" value="1"/>
</dbReference>
<dbReference type="EMBL" id="ACPB03015534">
    <property type="status" value="NOT_ANNOTATED_CDS"/>
    <property type="molecule type" value="Genomic_DNA"/>
</dbReference>
<dbReference type="STRING" id="13249.T1HB06"/>
<dbReference type="InterPro" id="IPR006190">
    <property type="entry name" value="SAF_AFP_Neu5Ac"/>
</dbReference>
<dbReference type="InterPro" id="IPR057736">
    <property type="entry name" value="SAF_PseI/NeuA/NeuB"/>
</dbReference>
<dbReference type="InterPro" id="IPR036732">
    <property type="entry name" value="AFP_Neu5c_C_sf"/>
</dbReference>
<dbReference type="EnsemblMetazoa" id="RPRC001212-RA">
    <property type="protein sequence ID" value="RPRC001212-PA"/>
    <property type="gene ID" value="RPRC001212"/>
</dbReference>
<dbReference type="GO" id="GO:0047444">
    <property type="term" value="F:N-acylneuraminate-9-phosphate synthase activity"/>
    <property type="evidence" value="ECO:0007669"/>
    <property type="project" value="TreeGrafter"/>
</dbReference>
<dbReference type="PANTHER" id="PTHR42966:SF1">
    <property type="entry name" value="SIALIC ACID SYNTHASE"/>
    <property type="match status" value="1"/>
</dbReference>
<dbReference type="InterPro" id="IPR013974">
    <property type="entry name" value="SAF"/>
</dbReference>
<dbReference type="AlphaFoldDB" id="T1HB06"/>
<dbReference type="SUPFAM" id="SSF51569">
    <property type="entry name" value="Aldolase"/>
    <property type="match status" value="1"/>
</dbReference>
<dbReference type="PANTHER" id="PTHR42966">
    <property type="entry name" value="N-ACETYLNEURAMINATE SYNTHASE"/>
    <property type="match status" value="1"/>
</dbReference>
<dbReference type="InterPro" id="IPR013785">
    <property type="entry name" value="Aldolase_TIM"/>
</dbReference>
<dbReference type="Gene3D" id="3.20.20.70">
    <property type="entry name" value="Aldolase class I"/>
    <property type="match status" value="1"/>
</dbReference>
<dbReference type="GO" id="GO:0016051">
    <property type="term" value="P:carbohydrate biosynthetic process"/>
    <property type="evidence" value="ECO:0007669"/>
    <property type="project" value="InterPro"/>
</dbReference>
<dbReference type="InParanoid" id="T1HB06"/>
<dbReference type="Pfam" id="PF03102">
    <property type="entry name" value="NeuB"/>
    <property type="match status" value="1"/>
</dbReference>
<dbReference type="SUPFAM" id="SSF51269">
    <property type="entry name" value="AFP III-like domain"/>
    <property type="match status" value="1"/>
</dbReference>
<reference evidence="1" key="1">
    <citation type="submission" date="2015-05" db="UniProtKB">
        <authorList>
            <consortium name="EnsemblMetazoa"/>
        </authorList>
    </citation>
    <scope>IDENTIFICATION</scope>
</reference>
<dbReference type="InterPro" id="IPR051690">
    <property type="entry name" value="PseI-like"/>
</dbReference>
<organism evidence="1 2">
    <name type="scientific">Rhodnius prolixus</name>
    <name type="common">Triatomid bug</name>
    <dbReference type="NCBI Taxonomy" id="13249"/>
    <lineage>
        <taxon>Eukaryota</taxon>
        <taxon>Metazoa</taxon>
        <taxon>Ecdysozoa</taxon>
        <taxon>Arthropoda</taxon>
        <taxon>Hexapoda</taxon>
        <taxon>Insecta</taxon>
        <taxon>Pterygota</taxon>
        <taxon>Neoptera</taxon>
        <taxon>Paraneoptera</taxon>
        <taxon>Hemiptera</taxon>
        <taxon>Heteroptera</taxon>
        <taxon>Panheteroptera</taxon>
        <taxon>Cimicomorpha</taxon>
        <taxon>Reduviidae</taxon>
        <taxon>Triatominae</taxon>
        <taxon>Rhodnius</taxon>
    </lineage>
</organism>
<keyword evidence="2" id="KW-1185">Reference proteome</keyword>
<protein>
    <submittedName>
        <fullName evidence="1">AFP-like domain-containing protein</fullName>
    </submittedName>
</protein>
<dbReference type="InterPro" id="IPR013132">
    <property type="entry name" value="PseI/NeuA/B-like_N"/>
</dbReference>
<dbReference type="HOGENOM" id="CLU_040465_1_0_1"/>
<evidence type="ECO:0000313" key="1">
    <source>
        <dbReference type="EnsemblMetazoa" id="RPRC001212-PA"/>
    </source>
</evidence>
<dbReference type="VEuPathDB" id="VectorBase:RPRC001212"/>
<proteinExistence type="predicted"/>
<dbReference type="FunCoup" id="T1HB06">
    <property type="interactions" value="757"/>
</dbReference>
<name>T1HB06_RHOPR</name>
<evidence type="ECO:0000313" key="2">
    <source>
        <dbReference type="Proteomes" id="UP000015103"/>
    </source>
</evidence>
<dbReference type="OMA" id="MTYIDYR"/>
<dbReference type="SMART" id="SM00858">
    <property type="entry name" value="SAF"/>
    <property type="match status" value="1"/>
</dbReference>
<dbReference type="CDD" id="cd11615">
    <property type="entry name" value="SAF_NeuB_like"/>
    <property type="match status" value="1"/>
</dbReference>
<dbReference type="eggNOG" id="ENOG502QR5J">
    <property type="taxonomic scope" value="Eukaryota"/>
</dbReference>
<accession>T1HB06</accession>
<dbReference type="Gene3D" id="3.90.1210.10">
    <property type="entry name" value="Antifreeze-like/N-acetylneuraminic acid synthase C-terminal domain"/>
    <property type="match status" value="1"/>
</dbReference>
<dbReference type="Proteomes" id="UP000015103">
    <property type="component" value="Unassembled WGS sequence"/>
</dbReference>